<dbReference type="EMBL" id="BTCL01000007">
    <property type="protein sequence ID" value="GMK45424.1"/>
    <property type="molecule type" value="Genomic_DNA"/>
</dbReference>
<dbReference type="Proteomes" id="UP001285921">
    <property type="component" value="Unassembled WGS sequence"/>
</dbReference>
<protein>
    <submittedName>
        <fullName evidence="2">Transporter</fullName>
    </submittedName>
</protein>
<dbReference type="InterPro" id="IPR029058">
    <property type="entry name" value="AB_hydrolase_fold"/>
</dbReference>
<keyword evidence="3" id="KW-1185">Reference proteome</keyword>
<dbReference type="InterPro" id="IPR000073">
    <property type="entry name" value="AB_hydrolase_1"/>
</dbReference>
<dbReference type="Gene3D" id="3.40.50.1820">
    <property type="entry name" value="alpha/beta hydrolase"/>
    <property type="match status" value="1"/>
</dbReference>
<dbReference type="PANTHER" id="PTHR43433:SF5">
    <property type="entry name" value="AB HYDROLASE-1 DOMAIN-CONTAINING PROTEIN"/>
    <property type="match status" value="1"/>
</dbReference>
<evidence type="ECO:0000313" key="3">
    <source>
        <dbReference type="Proteomes" id="UP001285921"/>
    </source>
</evidence>
<name>A0ABQ6NLL2_9BACL</name>
<proteinExistence type="predicted"/>
<dbReference type="RefSeq" id="WP_317980159.1">
    <property type="nucleotide sequence ID" value="NZ_BTCL01000007.1"/>
</dbReference>
<feature type="domain" description="AB hydrolase-1" evidence="1">
    <location>
        <begin position="29"/>
        <end position="221"/>
    </location>
</feature>
<comment type="caution">
    <text evidence="2">The sequence shown here is derived from an EMBL/GenBank/DDBJ whole genome shotgun (WGS) entry which is preliminary data.</text>
</comment>
<gene>
    <name evidence="2" type="primary">bioH</name>
    <name evidence="2" type="ORF">PghCCS26_25520</name>
</gene>
<dbReference type="SUPFAM" id="SSF53474">
    <property type="entry name" value="alpha/beta-Hydrolases"/>
    <property type="match status" value="1"/>
</dbReference>
<reference evidence="2 3" key="1">
    <citation type="submission" date="2023-05" db="EMBL/GenBank/DDBJ databases">
        <title>Draft genome of Paenibacillus sp. CCS26.</title>
        <authorList>
            <person name="Akita H."/>
            <person name="Shinto Y."/>
            <person name="Kimura Z."/>
        </authorList>
    </citation>
    <scope>NUCLEOTIDE SEQUENCE [LARGE SCALE GENOMIC DNA]</scope>
    <source>
        <strain evidence="2 3">CCS26</strain>
    </source>
</reference>
<dbReference type="Pfam" id="PF12697">
    <property type="entry name" value="Abhydrolase_6"/>
    <property type="match status" value="1"/>
</dbReference>
<organism evidence="2 3">
    <name type="scientific">Paenibacillus glycanilyticus</name>
    <dbReference type="NCBI Taxonomy" id="126569"/>
    <lineage>
        <taxon>Bacteria</taxon>
        <taxon>Bacillati</taxon>
        <taxon>Bacillota</taxon>
        <taxon>Bacilli</taxon>
        <taxon>Bacillales</taxon>
        <taxon>Paenibacillaceae</taxon>
        <taxon>Paenibacillus</taxon>
    </lineage>
</organism>
<evidence type="ECO:0000259" key="1">
    <source>
        <dbReference type="Pfam" id="PF12697"/>
    </source>
</evidence>
<evidence type="ECO:0000313" key="2">
    <source>
        <dbReference type="EMBL" id="GMK45424.1"/>
    </source>
</evidence>
<dbReference type="InterPro" id="IPR050471">
    <property type="entry name" value="AB_hydrolase"/>
</dbReference>
<sequence length="238" mass="26418">MQQEAKNTIMWLTGWGMPNTAFDRLSDLLPEFEHHAVDYSKAASVEEFFQITENAAKNLLSANSGKLLIAGWSLGGILALKLSIQGLADGLILFSATAKFTRPTEQTDYGWADSYVRRMIRGIGKDRQLTEGKFRQLAFTEFESTLLHPAGTWTTTALSAGLEVLRLVDCSTQLPNINQPALLVHGTEDKVCPYKAAEEMLAQLPLANLVSIPDRGHAAFLKNEICLAESIRSWWHVR</sequence>
<accession>A0ABQ6NLL2</accession>
<dbReference type="PANTHER" id="PTHR43433">
    <property type="entry name" value="HYDROLASE, ALPHA/BETA FOLD FAMILY PROTEIN"/>
    <property type="match status" value="1"/>
</dbReference>